<dbReference type="Pfam" id="PF00857">
    <property type="entry name" value="Isochorismatase"/>
    <property type="match status" value="1"/>
</dbReference>
<evidence type="ECO:0000256" key="6">
    <source>
        <dbReference type="ARBA" id="ARBA00039017"/>
    </source>
</evidence>
<dbReference type="PANTHER" id="PTHR11080">
    <property type="entry name" value="PYRAZINAMIDASE/NICOTINAMIDASE"/>
    <property type="match status" value="1"/>
</dbReference>
<dbReference type="SUPFAM" id="SSF52499">
    <property type="entry name" value="Isochorismatase-like hydrolases"/>
    <property type="match status" value="1"/>
</dbReference>
<keyword evidence="2" id="KW-0662">Pyridine nucleotide biosynthesis</keyword>
<evidence type="ECO:0000256" key="7">
    <source>
        <dbReference type="ARBA" id="ARBA00043224"/>
    </source>
</evidence>
<dbReference type="Gene3D" id="3.40.50.850">
    <property type="entry name" value="Isochorismatase-like"/>
    <property type="match status" value="1"/>
</dbReference>
<proteinExistence type="inferred from homology"/>
<accession>A0ABU1EU32</accession>
<keyword evidence="10" id="KW-1185">Reference proteome</keyword>
<dbReference type="RefSeq" id="WP_309562335.1">
    <property type="nucleotide sequence ID" value="NZ_JAVJIU010000004.1"/>
</dbReference>
<organism evidence="9 10">
    <name type="scientific">Christiangramia sediminicola</name>
    <dbReference type="NCBI Taxonomy" id="3073267"/>
    <lineage>
        <taxon>Bacteria</taxon>
        <taxon>Pseudomonadati</taxon>
        <taxon>Bacteroidota</taxon>
        <taxon>Flavobacteriia</taxon>
        <taxon>Flavobacteriales</taxon>
        <taxon>Flavobacteriaceae</taxon>
        <taxon>Christiangramia</taxon>
    </lineage>
</organism>
<dbReference type="InterPro" id="IPR036380">
    <property type="entry name" value="Isochorismatase-like_sf"/>
</dbReference>
<dbReference type="Proteomes" id="UP001257234">
    <property type="component" value="Unassembled WGS sequence"/>
</dbReference>
<evidence type="ECO:0000259" key="8">
    <source>
        <dbReference type="Pfam" id="PF00857"/>
    </source>
</evidence>
<dbReference type="EC" id="3.5.1.19" evidence="6"/>
<comment type="similarity">
    <text evidence="1">Belongs to the isochorismatase family.</text>
</comment>
<reference evidence="10" key="1">
    <citation type="submission" date="2023-07" db="EMBL/GenBank/DDBJ databases">
        <title>Christiangramia sp. SM2212., a novel bacterium of the family Flavobacteriaceae isolated from the sea sediment.</title>
        <authorList>
            <person name="Wang J."/>
            <person name="Zhang X."/>
        </authorList>
    </citation>
    <scope>NUCLEOTIDE SEQUENCE [LARGE SCALE GENOMIC DNA]</scope>
    <source>
        <strain evidence="10">SM2212</strain>
    </source>
</reference>
<keyword evidence="3" id="KW-0479">Metal-binding</keyword>
<evidence type="ECO:0000256" key="4">
    <source>
        <dbReference type="ARBA" id="ARBA00022801"/>
    </source>
</evidence>
<gene>
    <name evidence="9" type="primary">pncA</name>
    <name evidence="9" type="ORF">RE431_12575</name>
</gene>
<protein>
    <recommendedName>
        <fullName evidence="6">nicotinamidase</fullName>
        <ecNumber evidence="6">3.5.1.19</ecNumber>
    </recommendedName>
    <alternativeName>
        <fullName evidence="7">Nicotinamide deamidase</fullName>
    </alternativeName>
</protein>
<dbReference type="EMBL" id="JAVJIU010000004">
    <property type="protein sequence ID" value="MDR5591474.1"/>
    <property type="molecule type" value="Genomic_DNA"/>
</dbReference>
<evidence type="ECO:0000313" key="9">
    <source>
        <dbReference type="EMBL" id="MDR5591474.1"/>
    </source>
</evidence>
<dbReference type="CDD" id="cd01011">
    <property type="entry name" value="nicotinamidase"/>
    <property type="match status" value="1"/>
</dbReference>
<evidence type="ECO:0000256" key="2">
    <source>
        <dbReference type="ARBA" id="ARBA00022642"/>
    </source>
</evidence>
<name>A0ABU1EU32_9FLAO</name>
<evidence type="ECO:0000256" key="3">
    <source>
        <dbReference type="ARBA" id="ARBA00022723"/>
    </source>
</evidence>
<keyword evidence="4 9" id="KW-0378">Hydrolase</keyword>
<dbReference type="InterPro" id="IPR052347">
    <property type="entry name" value="Isochorismatase_Nicotinamidase"/>
</dbReference>
<sequence length="203" mass="22429">MKTLIIIDVQNDFMPGGALAVSDGDKIVPLLNDIQQKFDLVIATQDWHPEKHASFATSHKNGNEFEVIDLNGIQQVLWPEHCIQNSYGAKFHSDLETSGIETIFRKGTDISIDSYSGFYDNAHLKSTGLTGYLREKGAKELYFVGLAAEYCVKFSILDALEEGFSATLIENGTRALSEDAFKNAKTDIVNKGGKIIDSSELDF</sequence>
<dbReference type="PANTHER" id="PTHR11080:SF2">
    <property type="entry name" value="LD05707P"/>
    <property type="match status" value="1"/>
</dbReference>
<dbReference type="NCBIfam" id="NF008623">
    <property type="entry name" value="PRK11609.1"/>
    <property type="match status" value="1"/>
</dbReference>
<evidence type="ECO:0000313" key="10">
    <source>
        <dbReference type="Proteomes" id="UP001257234"/>
    </source>
</evidence>
<comment type="pathway">
    <text evidence="5">Cofactor biosynthesis; nicotinate biosynthesis; nicotinate from nicotinamide: step 1/1.</text>
</comment>
<comment type="caution">
    <text evidence="9">The sequence shown here is derived from an EMBL/GenBank/DDBJ whole genome shotgun (WGS) entry which is preliminary data.</text>
</comment>
<dbReference type="GO" id="GO:0008936">
    <property type="term" value="F:nicotinamidase activity"/>
    <property type="evidence" value="ECO:0007669"/>
    <property type="project" value="UniProtKB-EC"/>
</dbReference>
<dbReference type="InterPro" id="IPR000868">
    <property type="entry name" value="Isochorismatase-like_dom"/>
</dbReference>
<evidence type="ECO:0000256" key="1">
    <source>
        <dbReference type="ARBA" id="ARBA00006336"/>
    </source>
</evidence>
<feature type="domain" description="Isochorismatase-like" evidence="8">
    <location>
        <begin position="3"/>
        <end position="199"/>
    </location>
</feature>
<evidence type="ECO:0000256" key="5">
    <source>
        <dbReference type="ARBA" id="ARBA00037900"/>
    </source>
</evidence>